<dbReference type="AlphaFoldDB" id="A0A453N6L7"/>
<reference evidence="3" key="1">
    <citation type="journal article" date="2014" name="Science">
        <title>Ancient hybridizations among the ancestral genomes of bread wheat.</title>
        <authorList>
            <consortium name="International Wheat Genome Sequencing Consortium,"/>
            <person name="Marcussen T."/>
            <person name="Sandve S.R."/>
            <person name="Heier L."/>
            <person name="Spannagl M."/>
            <person name="Pfeifer M."/>
            <person name="Jakobsen K.S."/>
            <person name="Wulff B.B."/>
            <person name="Steuernagel B."/>
            <person name="Mayer K.F."/>
            <person name="Olsen O.A."/>
        </authorList>
    </citation>
    <scope>NUCLEOTIDE SEQUENCE [LARGE SCALE GENOMIC DNA]</scope>
    <source>
        <strain evidence="3">cv. AL8/78</strain>
    </source>
</reference>
<accession>A0A453N6L7</accession>
<protein>
    <submittedName>
        <fullName evidence="2">Uncharacterized protein</fullName>
    </submittedName>
</protein>
<reference evidence="3" key="2">
    <citation type="journal article" date="2017" name="Nat. Plants">
        <title>The Aegilops tauschii genome reveals multiple impacts of transposons.</title>
        <authorList>
            <person name="Zhao G."/>
            <person name="Zou C."/>
            <person name="Li K."/>
            <person name="Wang K."/>
            <person name="Li T."/>
            <person name="Gao L."/>
            <person name="Zhang X."/>
            <person name="Wang H."/>
            <person name="Yang Z."/>
            <person name="Liu X."/>
            <person name="Jiang W."/>
            <person name="Mao L."/>
            <person name="Kong X."/>
            <person name="Jiao Y."/>
            <person name="Jia J."/>
        </authorList>
    </citation>
    <scope>NUCLEOTIDE SEQUENCE [LARGE SCALE GENOMIC DNA]</scope>
    <source>
        <strain evidence="3">cv. AL8/78</strain>
    </source>
</reference>
<reference evidence="2" key="3">
    <citation type="journal article" date="2017" name="Nature">
        <title>Genome sequence of the progenitor of the wheat D genome Aegilops tauschii.</title>
        <authorList>
            <person name="Luo M.C."/>
            <person name="Gu Y.Q."/>
            <person name="Puiu D."/>
            <person name="Wang H."/>
            <person name="Twardziok S.O."/>
            <person name="Deal K.R."/>
            <person name="Huo N."/>
            <person name="Zhu T."/>
            <person name="Wang L."/>
            <person name="Wang Y."/>
            <person name="McGuire P.E."/>
            <person name="Liu S."/>
            <person name="Long H."/>
            <person name="Ramasamy R.K."/>
            <person name="Rodriguez J.C."/>
            <person name="Van S.L."/>
            <person name="Yuan L."/>
            <person name="Wang Z."/>
            <person name="Xia Z."/>
            <person name="Xiao L."/>
            <person name="Anderson O.D."/>
            <person name="Ouyang S."/>
            <person name="Liang Y."/>
            <person name="Zimin A.V."/>
            <person name="Pertea G."/>
            <person name="Qi P."/>
            <person name="Bennetzen J.L."/>
            <person name="Dai X."/>
            <person name="Dawson M.W."/>
            <person name="Muller H.G."/>
            <person name="Kugler K."/>
            <person name="Rivarola-Duarte L."/>
            <person name="Spannagl M."/>
            <person name="Mayer K.F.X."/>
            <person name="Lu F.H."/>
            <person name="Bevan M.W."/>
            <person name="Leroy P."/>
            <person name="Li P."/>
            <person name="You F.M."/>
            <person name="Sun Q."/>
            <person name="Liu Z."/>
            <person name="Lyons E."/>
            <person name="Wicker T."/>
            <person name="Salzberg S.L."/>
            <person name="Devos K.M."/>
            <person name="Dvorak J."/>
        </authorList>
    </citation>
    <scope>NUCLEOTIDE SEQUENCE [LARGE SCALE GENOMIC DNA]</scope>
    <source>
        <strain evidence="2">cv. AL8/78</strain>
    </source>
</reference>
<evidence type="ECO:0000313" key="3">
    <source>
        <dbReference type="Proteomes" id="UP000015105"/>
    </source>
</evidence>
<feature type="transmembrane region" description="Helical" evidence="1">
    <location>
        <begin position="31"/>
        <end position="55"/>
    </location>
</feature>
<organism evidence="2 3">
    <name type="scientific">Aegilops tauschii subsp. strangulata</name>
    <name type="common">Goatgrass</name>
    <dbReference type="NCBI Taxonomy" id="200361"/>
    <lineage>
        <taxon>Eukaryota</taxon>
        <taxon>Viridiplantae</taxon>
        <taxon>Streptophyta</taxon>
        <taxon>Embryophyta</taxon>
        <taxon>Tracheophyta</taxon>
        <taxon>Spermatophyta</taxon>
        <taxon>Magnoliopsida</taxon>
        <taxon>Liliopsida</taxon>
        <taxon>Poales</taxon>
        <taxon>Poaceae</taxon>
        <taxon>BOP clade</taxon>
        <taxon>Pooideae</taxon>
        <taxon>Triticodae</taxon>
        <taxon>Triticeae</taxon>
        <taxon>Triticinae</taxon>
        <taxon>Aegilops</taxon>
    </lineage>
</organism>
<dbReference type="NCBIfam" id="TIGR00756">
    <property type="entry name" value="PPR"/>
    <property type="match status" value="1"/>
</dbReference>
<keyword evidence="1" id="KW-0472">Membrane</keyword>
<dbReference type="InterPro" id="IPR002885">
    <property type="entry name" value="PPR_rpt"/>
</dbReference>
<name>A0A453N6L7_AEGTS</name>
<proteinExistence type="predicted"/>
<evidence type="ECO:0000256" key="1">
    <source>
        <dbReference type="SAM" id="Phobius"/>
    </source>
</evidence>
<dbReference type="Gramene" id="AET6Gv20258300.1">
    <property type="protein sequence ID" value="AET6Gv20258300.1"/>
    <property type="gene ID" value="AET6Gv20258300"/>
</dbReference>
<reference evidence="2" key="5">
    <citation type="journal article" date="2021" name="G3 (Bethesda)">
        <title>Aegilops tauschii genome assembly Aet v5.0 features greater sequence contiguity and improved annotation.</title>
        <authorList>
            <person name="Wang L."/>
            <person name="Zhu T."/>
            <person name="Rodriguez J.C."/>
            <person name="Deal K.R."/>
            <person name="Dubcovsky J."/>
            <person name="McGuire P.E."/>
            <person name="Lux T."/>
            <person name="Spannagl M."/>
            <person name="Mayer K.F.X."/>
            <person name="Baldrich P."/>
            <person name="Meyers B.C."/>
            <person name="Huo N."/>
            <person name="Gu Y.Q."/>
            <person name="Zhou H."/>
            <person name="Devos K.M."/>
            <person name="Bennetzen J.L."/>
            <person name="Unver T."/>
            <person name="Budak H."/>
            <person name="Gulick P.J."/>
            <person name="Galiba G."/>
            <person name="Kalapos B."/>
            <person name="Nelson D.R."/>
            <person name="Li P."/>
            <person name="You F.M."/>
            <person name="Luo M.C."/>
            <person name="Dvorak J."/>
        </authorList>
    </citation>
    <scope>NUCLEOTIDE SEQUENCE [LARGE SCALE GENOMIC DNA]</scope>
    <source>
        <strain evidence="2">cv. AL8/78</strain>
    </source>
</reference>
<keyword evidence="1" id="KW-0812">Transmembrane</keyword>
<keyword evidence="3" id="KW-1185">Reference proteome</keyword>
<dbReference type="EnsemblPlants" id="AET6Gv20258300.1">
    <property type="protein sequence ID" value="AET6Gv20258300.1"/>
    <property type="gene ID" value="AET6Gv20258300"/>
</dbReference>
<sequence length="119" mass="13754">MARGYSLVMVDIMYTYGILIDSSCCSHRPNLGSACSGCLLMTYITLSIIAFGNLIKCLCDMKRTNEALDVLLHMMLELPDYMSGVHTNFYFSIFSKEIYNFFITHKYFLKDINIFSKRR</sequence>
<dbReference type="Proteomes" id="UP000015105">
    <property type="component" value="Chromosome 6D"/>
</dbReference>
<keyword evidence="1" id="KW-1133">Transmembrane helix</keyword>
<reference evidence="2" key="4">
    <citation type="submission" date="2019-03" db="UniProtKB">
        <authorList>
            <consortium name="EnsemblPlants"/>
        </authorList>
    </citation>
    <scope>IDENTIFICATION</scope>
</reference>
<evidence type="ECO:0000313" key="2">
    <source>
        <dbReference type="EnsemblPlants" id="AET6Gv20258300.1"/>
    </source>
</evidence>